<evidence type="ECO:0000313" key="4">
    <source>
        <dbReference type="EMBL" id="TVY88665.1"/>
    </source>
</evidence>
<dbReference type="Pfam" id="PF02182">
    <property type="entry name" value="SAD_SRA"/>
    <property type="match status" value="1"/>
</dbReference>
<evidence type="ECO:0000259" key="3">
    <source>
        <dbReference type="PROSITE" id="PS51015"/>
    </source>
</evidence>
<dbReference type="SUPFAM" id="SSF88697">
    <property type="entry name" value="PUA domain-like"/>
    <property type="match status" value="1"/>
</dbReference>
<comment type="caution">
    <text evidence="4">The sequence shown here is derived from an EMBL/GenBank/DDBJ whole genome shotgun (WGS) entry which is preliminary data.</text>
</comment>
<reference evidence="4 5" key="1">
    <citation type="submission" date="2018-05" db="EMBL/GenBank/DDBJ databases">
        <title>Genome sequencing and assembly of the regulated plant pathogen Lachnellula willkommii and related sister species for the development of diagnostic species identification markers.</title>
        <authorList>
            <person name="Giroux E."/>
            <person name="Bilodeau G."/>
        </authorList>
    </citation>
    <scope>NUCLEOTIDE SEQUENCE [LARGE SCALE GENOMIC DNA]</scope>
    <source>
        <strain evidence="4 5">CBS 172.35</strain>
    </source>
</reference>
<dbReference type="InterPro" id="IPR045134">
    <property type="entry name" value="UHRF1/2-like"/>
</dbReference>
<organism evidence="4 5">
    <name type="scientific">Lachnellula willkommii</name>
    <dbReference type="NCBI Taxonomy" id="215461"/>
    <lineage>
        <taxon>Eukaryota</taxon>
        <taxon>Fungi</taxon>
        <taxon>Dikarya</taxon>
        <taxon>Ascomycota</taxon>
        <taxon>Pezizomycotina</taxon>
        <taxon>Leotiomycetes</taxon>
        <taxon>Helotiales</taxon>
        <taxon>Lachnaceae</taxon>
        <taxon>Lachnellula</taxon>
    </lineage>
</organism>
<dbReference type="InterPro" id="IPR015947">
    <property type="entry name" value="PUA-like_sf"/>
</dbReference>
<dbReference type="GO" id="GO:0061630">
    <property type="term" value="F:ubiquitin protein ligase activity"/>
    <property type="evidence" value="ECO:0007669"/>
    <property type="project" value="TreeGrafter"/>
</dbReference>
<dbReference type="InterPro" id="IPR003105">
    <property type="entry name" value="SRA_YDG"/>
</dbReference>
<keyword evidence="1 2" id="KW-0539">Nucleus</keyword>
<dbReference type="InterPro" id="IPR036987">
    <property type="entry name" value="SRA-YDG_sf"/>
</dbReference>
<dbReference type="AlphaFoldDB" id="A0A559M6U1"/>
<dbReference type="SMART" id="SM00466">
    <property type="entry name" value="SRA"/>
    <property type="match status" value="1"/>
</dbReference>
<gene>
    <name evidence="4" type="primary">uhrf1</name>
    <name evidence="4" type="ORF">LAWI1_G006736</name>
</gene>
<dbReference type="GO" id="GO:0044027">
    <property type="term" value="P:negative regulation of gene expression via chromosomal CpG island methylation"/>
    <property type="evidence" value="ECO:0007669"/>
    <property type="project" value="TreeGrafter"/>
</dbReference>
<dbReference type="PROSITE" id="PS51015">
    <property type="entry name" value="YDG"/>
    <property type="match status" value="1"/>
</dbReference>
<keyword evidence="5" id="KW-1185">Reference proteome</keyword>
<feature type="domain" description="YDG" evidence="3">
    <location>
        <begin position="214"/>
        <end position="353"/>
    </location>
</feature>
<protein>
    <submittedName>
        <fullName evidence="4">E3 ubiquitin-protein ligase</fullName>
    </submittedName>
</protein>
<dbReference type="GO" id="GO:0005634">
    <property type="term" value="C:nucleus"/>
    <property type="evidence" value="ECO:0007669"/>
    <property type="project" value="UniProtKB-SubCell"/>
</dbReference>
<evidence type="ECO:0000313" key="5">
    <source>
        <dbReference type="Proteomes" id="UP000315522"/>
    </source>
</evidence>
<name>A0A559M6U1_9HELO</name>
<accession>A0A559M6U1</accession>
<evidence type="ECO:0000256" key="2">
    <source>
        <dbReference type="PROSITE-ProRule" id="PRU00358"/>
    </source>
</evidence>
<dbReference type="PANTHER" id="PTHR14140:SF27">
    <property type="entry name" value="OS04G0289800 PROTEIN"/>
    <property type="match status" value="1"/>
</dbReference>
<dbReference type="GO" id="GO:0016567">
    <property type="term" value="P:protein ubiquitination"/>
    <property type="evidence" value="ECO:0007669"/>
    <property type="project" value="TreeGrafter"/>
</dbReference>
<comment type="subcellular location">
    <subcellularLocation>
        <location evidence="2">Nucleus</location>
    </subcellularLocation>
</comment>
<dbReference type="Gene3D" id="2.30.280.10">
    <property type="entry name" value="SRA-YDG"/>
    <property type="match status" value="1"/>
</dbReference>
<proteinExistence type="predicted"/>
<dbReference type="Proteomes" id="UP000315522">
    <property type="component" value="Unassembled WGS sequence"/>
</dbReference>
<evidence type="ECO:0000256" key="1">
    <source>
        <dbReference type="ARBA" id="ARBA00023242"/>
    </source>
</evidence>
<dbReference type="PANTHER" id="PTHR14140">
    <property type="entry name" value="E3 UBIQUITIN-PROTEIN LIGASE UHRF-RELATED"/>
    <property type="match status" value="1"/>
</dbReference>
<sequence>MSGSDAAAQGIVPAGDEMEVSASGPASPTQVFDLDEAIMQLVGPTINRKGEPVFEERVAAELYKSIRLVLARYKRYLQKGASNALDGLESKMDDFHLWLYGVYQNLNSKTNSTFLHNVKGALVAMQDPEVQLPSEYQLIAAALMPEPAAEGPPRKRQKKASTIPGEITLAPTRKAHPKHPIFGDMGVMRGICIRKVKRITYLIDPRFKKDFKVFGHNGLEIGSVWPLQVAALRDGAHGAPVHGISGTAHDGCYSIVVSGKYSDVDQDTGDIIKYSAAGSLEADSTADKTVGGTSALLRSIVTRQPIRVLRSAGGHWKGIPKAGIRYDGLYSVESSKEVTKRDGGAFIQFLLKRQEGQLPIDMSRPTLKEREEFQAVSAGF</sequence>
<dbReference type="EMBL" id="QGML01001614">
    <property type="protein sequence ID" value="TVY88665.1"/>
    <property type="molecule type" value="Genomic_DNA"/>
</dbReference>